<name>A0AAN9CV72_9TELE</name>
<evidence type="ECO:0000313" key="2">
    <source>
        <dbReference type="Proteomes" id="UP001364617"/>
    </source>
</evidence>
<keyword evidence="2" id="KW-1185">Reference proteome</keyword>
<proteinExistence type="predicted"/>
<reference evidence="1 2" key="1">
    <citation type="submission" date="2024-02" db="EMBL/GenBank/DDBJ databases">
        <title>Chromosome-level genome assembly of the Eurasian Minnow (Phoxinus phoxinus).</title>
        <authorList>
            <person name="Oriowo T.O."/>
            <person name="Martin S."/>
            <person name="Stange M."/>
            <person name="Chrysostomakis Y."/>
            <person name="Brown T."/>
            <person name="Winkler S."/>
            <person name="Kukowka S."/>
            <person name="Myers E.W."/>
            <person name="Bohne A."/>
        </authorList>
    </citation>
    <scope>NUCLEOTIDE SEQUENCE [LARGE SCALE GENOMIC DNA]</scope>
    <source>
        <strain evidence="1">ZFMK-TIS-60720</strain>
        <tissue evidence="1">Whole Organism</tissue>
    </source>
</reference>
<dbReference type="AlphaFoldDB" id="A0AAN9CV72"/>
<dbReference type="EMBL" id="JAYKXH010000012">
    <property type="protein sequence ID" value="KAK7150742.1"/>
    <property type="molecule type" value="Genomic_DNA"/>
</dbReference>
<gene>
    <name evidence="1" type="ORF">R3I93_011869</name>
</gene>
<accession>A0AAN9CV72</accession>
<sequence>MDSEDHNKVHLSVKDVQVCLKCTTFHCPLCPKDNTKFDENFQATGHLQSHLSWVVVHGSDQTPVVPSVFSKNELLKDDDPPSCFIFKLSGALLKNILLEVLLHTWLCWEGKARRAPGHLFRNLPPWISQFSLHADQL</sequence>
<protein>
    <submittedName>
        <fullName evidence="1">Uncharacterized protein</fullName>
    </submittedName>
</protein>
<dbReference type="Proteomes" id="UP001364617">
    <property type="component" value="Unassembled WGS sequence"/>
</dbReference>
<organism evidence="1 2">
    <name type="scientific">Phoxinus phoxinus</name>
    <name type="common">Eurasian minnow</name>
    <dbReference type="NCBI Taxonomy" id="58324"/>
    <lineage>
        <taxon>Eukaryota</taxon>
        <taxon>Metazoa</taxon>
        <taxon>Chordata</taxon>
        <taxon>Craniata</taxon>
        <taxon>Vertebrata</taxon>
        <taxon>Euteleostomi</taxon>
        <taxon>Actinopterygii</taxon>
        <taxon>Neopterygii</taxon>
        <taxon>Teleostei</taxon>
        <taxon>Ostariophysi</taxon>
        <taxon>Cypriniformes</taxon>
        <taxon>Leuciscidae</taxon>
        <taxon>Phoxininae</taxon>
        <taxon>Phoxinus</taxon>
    </lineage>
</organism>
<evidence type="ECO:0000313" key="1">
    <source>
        <dbReference type="EMBL" id="KAK7150742.1"/>
    </source>
</evidence>
<comment type="caution">
    <text evidence="1">The sequence shown here is derived from an EMBL/GenBank/DDBJ whole genome shotgun (WGS) entry which is preliminary data.</text>
</comment>